<dbReference type="InterPro" id="IPR011707">
    <property type="entry name" value="Cu-oxidase-like_N"/>
</dbReference>
<dbReference type="CDD" id="cd04232">
    <property type="entry name" value="CuRO_1_CueO_FtsP"/>
    <property type="match status" value="1"/>
</dbReference>
<feature type="domain" description="Plastocyanin-like" evidence="7">
    <location>
        <begin position="71"/>
        <end position="183"/>
    </location>
</feature>
<dbReference type="CDD" id="cd13890">
    <property type="entry name" value="CuRO_3_CueO_FtsP"/>
    <property type="match status" value="1"/>
</dbReference>
<evidence type="ECO:0000259" key="6">
    <source>
        <dbReference type="Pfam" id="PF07731"/>
    </source>
</evidence>
<dbReference type="PROSITE" id="PS00080">
    <property type="entry name" value="MULTICOPPER_OXIDASE2"/>
    <property type="match status" value="1"/>
</dbReference>
<proteinExistence type="inferred from homology"/>
<keyword evidence="5" id="KW-1133">Transmembrane helix</keyword>
<comment type="caution">
    <text evidence="8">The sequence shown here is derived from an EMBL/GenBank/DDBJ whole genome shotgun (WGS) entry which is preliminary data.</text>
</comment>
<evidence type="ECO:0000313" key="9">
    <source>
        <dbReference type="Proteomes" id="UP000741863"/>
    </source>
</evidence>
<feature type="region of interest" description="Disordered" evidence="4">
    <location>
        <begin position="491"/>
        <end position="511"/>
    </location>
</feature>
<dbReference type="Proteomes" id="UP000741863">
    <property type="component" value="Unassembled WGS sequence"/>
</dbReference>
<feature type="transmembrane region" description="Helical" evidence="5">
    <location>
        <begin position="7"/>
        <end position="30"/>
    </location>
</feature>
<dbReference type="Pfam" id="PF07732">
    <property type="entry name" value="Cu-oxidase_3"/>
    <property type="match status" value="1"/>
</dbReference>
<dbReference type="CDD" id="cd13867">
    <property type="entry name" value="CuRO_2_CueO_FtsP"/>
    <property type="match status" value="1"/>
</dbReference>
<accession>A0ABS2PBT1</accession>
<dbReference type="InterPro" id="IPR011706">
    <property type="entry name" value="Cu-oxidase_C"/>
</dbReference>
<organism evidence="8 9">
    <name type="scientific">Geomicrobium sediminis</name>
    <dbReference type="NCBI Taxonomy" id="1347788"/>
    <lineage>
        <taxon>Bacteria</taxon>
        <taxon>Bacillati</taxon>
        <taxon>Bacillota</taxon>
        <taxon>Bacilli</taxon>
        <taxon>Bacillales</taxon>
        <taxon>Geomicrobium</taxon>
    </lineage>
</organism>
<gene>
    <name evidence="8" type="ORF">JOD17_001868</name>
</gene>
<dbReference type="InterPro" id="IPR045087">
    <property type="entry name" value="Cu-oxidase_fam"/>
</dbReference>
<dbReference type="Pfam" id="PF07731">
    <property type="entry name" value="Cu-oxidase_2"/>
    <property type="match status" value="1"/>
</dbReference>
<protein>
    <submittedName>
        <fullName evidence="8">FtsP/CotA-like multicopper oxidase with cupredoxin domain</fullName>
    </submittedName>
</protein>
<evidence type="ECO:0000259" key="7">
    <source>
        <dbReference type="Pfam" id="PF07732"/>
    </source>
</evidence>
<evidence type="ECO:0000256" key="1">
    <source>
        <dbReference type="ARBA" id="ARBA00010609"/>
    </source>
</evidence>
<dbReference type="EMBL" id="JAFBEC010000004">
    <property type="protein sequence ID" value="MBM7632774.1"/>
    <property type="molecule type" value="Genomic_DNA"/>
</dbReference>
<sequence>MLNYRKLILFITITSVVVVLGGGGFMVWMFNEAKHSNLGELTFENPLAIPELLEPTTDDQGRKVFDLTFTAGEIEFIEGQRTETWGLNGPYLSPTLRATRGDEVLINVDNDVEEDTSLHWHGMHLPAAMDGGPHQMIEPGDTWSPTWTINQPAATLWFHPHPHGVTAEHVYRGAAGMFILDDPDLEDLELPDTYGVDDIPLIIQDKKFNNDGSLNFDKSIFGNVGILGDEILVNGTHGPSFEATSSLVRFRVLNASNARLYNLGFNDNRSYTLIGTDTGLLEEPIYLNRLLLSPGERAEIVVEIEPEDDLILRSFEPNINGLNFWEQRFNGGNDTFDILTIRGNEQLVDSEPLPSKLVDIDWPEETNAVHTRKFELSGTGWINNEPMDMNRIDFAATKDTTEIWEISHEGGGVYHNFHTHLIHFAILDIDGKDPPEHLRGWKDTVFIPPTSSVRIIARFEDYVDPEFPYMYHCHILMHEDRGMMGQFVVVEPGTEPPSRVPEIDDHQHHNH</sequence>
<name>A0ABS2PBT1_9BACL</name>
<dbReference type="RefSeq" id="WP_204697141.1">
    <property type="nucleotide sequence ID" value="NZ_JAFBEC010000004.1"/>
</dbReference>
<evidence type="ECO:0000256" key="4">
    <source>
        <dbReference type="SAM" id="MobiDB-lite"/>
    </source>
</evidence>
<keyword evidence="5" id="KW-0472">Membrane</keyword>
<dbReference type="PANTHER" id="PTHR48267">
    <property type="entry name" value="CUPREDOXIN SUPERFAMILY PROTEIN"/>
    <property type="match status" value="1"/>
</dbReference>
<dbReference type="InterPro" id="IPR002355">
    <property type="entry name" value="Cu_oxidase_Cu_BS"/>
</dbReference>
<dbReference type="Gene3D" id="2.60.40.420">
    <property type="entry name" value="Cupredoxins - blue copper proteins"/>
    <property type="match status" value="3"/>
</dbReference>
<feature type="compositionally biased region" description="Basic and acidic residues" evidence="4">
    <location>
        <begin position="501"/>
        <end position="511"/>
    </location>
</feature>
<reference evidence="8 9" key="1">
    <citation type="submission" date="2021-01" db="EMBL/GenBank/DDBJ databases">
        <title>Genomic Encyclopedia of Type Strains, Phase IV (KMG-IV): sequencing the most valuable type-strain genomes for metagenomic binning, comparative biology and taxonomic classification.</title>
        <authorList>
            <person name="Goeker M."/>
        </authorList>
    </citation>
    <scope>NUCLEOTIDE SEQUENCE [LARGE SCALE GENOMIC DNA]</scope>
    <source>
        <strain evidence="8 9">DSM 25540</strain>
    </source>
</reference>
<comment type="similarity">
    <text evidence="1">Belongs to the multicopper oxidase family.</text>
</comment>
<dbReference type="InterPro" id="IPR008972">
    <property type="entry name" value="Cupredoxin"/>
</dbReference>
<evidence type="ECO:0000313" key="8">
    <source>
        <dbReference type="EMBL" id="MBM7632774.1"/>
    </source>
</evidence>
<keyword evidence="9" id="KW-1185">Reference proteome</keyword>
<evidence type="ECO:0000256" key="3">
    <source>
        <dbReference type="ARBA" id="ARBA00023002"/>
    </source>
</evidence>
<keyword evidence="2" id="KW-0479">Metal-binding</keyword>
<evidence type="ECO:0000256" key="5">
    <source>
        <dbReference type="SAM" id="Phobius"/>
    </source>
</evidence>
<evidence type="ECO:0000256" key="2">
    <source>
        <dbReference type="ARBA" id="ARBA00022723"/>
    </source>
</evidence>
<dbReference type="SUPFAM" id="SSF49503">
    <property type="entry name" value="Cupredoxins"/>
    <property type="match status" value="2"/>
</dbReference>
<keyword evidence="3" id="KW-0560">Oxidoreductase</keyword>
<dbReference type="PANTHER" id="PTHR48267:SF1">
    <property type="entry name" value="BILIRUBIN OXIDASE"/>
    <property type="match status" value="1"/>
</dbReference>
<keyword evidence="5" id="KW-0812">Transmembrane</keyword>
<feature type="domain" description="Plastocyanin-like" evidence="6">
    <location>
        <begin position="374"/>
        <end position="490"/>
    </location>
</feature>